<organism evidence="3 4">
    <name type="scientific">Cryobacterium arcticum</name>
    <dbReference type="NCBI Taxonomy" id="670052"/>
    <lineage>
        <taxon>Bacteria</taxon>
        <taxon>Bacillati</taxon>
        <taxon>Actinomycetota</taxon>
        <taxon>Actinomycetes</taxon>
        <taxon>Micrococcales</taxon>
        <taxon>Microbacteriaceae</taxon>
        <taxon>Cryobacterium</taxon>
    </lineage>
</organism>
<dbReference type="EMBL" id="CP016282">
    <property type="protein sequence ID" value="ANP73106.1"/>
    <property type="molecule type" value="Genomic_DNA"/>
</dbReference>
<keyword evidence="4" id="KW-1185">Reference proteome</keyword>
<evidence type="ECO:0000313" key="3">
    <source>
        <dbReference type="EMBL" id="ANP73106.1"/>
    </source>
</evidence>
<sequence>MAVNGESAITLGDSSVQFSFSAGSDVGRVRKVNEDSYLAQSPVFFVADGMGGHAHGDAASQTVIRVFVEHIEQDIPSTPERILDAIHSSNDAVRDLSSADDFGTAVSGTTLAGVAFVDAGDDVGFHWMAFNIGDSRIYTWDGRTLEQLSVDHSAVQEMVDAGLIKATDAEKHPDRNVITRAIGADEFVDADVWLLPATGRHSFLICSDGLTKELSVGEIAALLASHTVPEDLGSLADVLVAAALAKGGRDNVTVVIVESTWGDPGQDSGVTRERSSGLHEHLEDTRPRDANPQ</sequence>
<dbReference type="SMART" id="SM00332">
    <property type="entry name" value="PP2Cc"/>
    <property type="match status" value="1"/>
</dbReference>
<dbReference type="AlphaFoldDB" id="A0A1B1BKS9"/>
<dbReference type="Proteomes" id="UP000092582">
    <property type="component" value="Chromosome 1"/>
</dbReference>
<dbReference type="PATRIC" id="fig|670052.7.peg.2216"/>
<proteinExistence type="predicted"/>
<dbReference type="SMART" id="SM00331">
    <property type="entry name" value="PP2C_SIG"/>
    <property type="match status" value="1"/>
</dbReference>
<reference evidence="3 4" key="1">
    <citation type="submission" date="2016-06" db="EMBL/GenBank/DDBJ databases">
        <title>Genome sequencing of Cryobacterium arcticum PAMC 27867.</title>
        <authorList>
            <person name="Lee J."/>
            <person name="Kim O.-S."/>
        </authorList>
    </citation>
    <scope>NUCLEOTIDE SEQUENCE [LARGE SCALE GENOMIC DNA]</scope>
    <source>
        <strain evidence="3 4">PAMC 27867</strain>
    </source>
</reference>
<dbReference type="Gene3D" id="3.60.40.10">
    <property type="entry name" value="PPM-type phosphatase domain"/>
    <property type="match status" value="1"/>
</dbReference>
<evidence type="ECO:0000259" key="2">
    <source>
        <dbReference type="PROSITE" id="PS51746"/>
    </source>
</evidence>
<dbReference type="InterPro" id="IPR036457">
    <property type="entry name" value="PPM-type-like_dom_sf"/>
</dbReference>
<feature type="region of interest" description="Disordered" evidence="1">
    <location>
        <begin position="263"/>
        <end position="293"/>
    </location>
</feature>
<dbReference type="KEGG" id="cart:PA27867_2154"/>
<dbReference type="PROSITE" id="PS51746">
    <property type="entry name" value="PPM_2"/>
    <property type="match status" value="1"/>
</dbReference>
<protein>
    <recommendedName>
        <fullName evidence="2">PPM-type phosphatase domain-containing protein</fullName>
    </recommendedName>
</protein>
<dbReference type="InterPro" id="IPR015655">
    <property type="entry name" value="PP2C"/>
</dbReference>
<dbReference type="Pfam" id="PF13672">
    <property type="entry name" value="PP2C_2"/>
    <property type="match status" value="1"/>
</dbReference>
<dbReference type="OrthoDB" id="9801841at2"/>
<dbReference type="InterPro" id="IPR001932">
    <property type="entry name" value="PPM-type_phosphatase-like_dom"/>
</dbReference>
<name>A0A1B1BKS9_9MICO</name>
<dbReference type="CDD" id="cd00143">
    <property type="entry name" value="PP2Cc"/>
    <property type="match status" value="1"/>
</dbReference>
<feature type="compositionally biased region" description="Basic and acidic residues" evidence="1">
    <location>
        <begin position="270"/>
        <end position="293"/>
    </location>
</feature>
<evidence type="ECO:0000256" key="1">
    <source>
        <dbReference type="SAM" id="MobiDB-lite"/>
    </source>
</evidence>
<dbReference type="RefSeq" id="WP_084021010.1">
    <property type="nucleotide sequence ID" value="NZ_CP016282.1"/>
</dbReference>
<dbReference type="SUPFAM" id="SSF81606">
    <property type="entry name" value="PP2C-like"/>
    <property type="match status" value="1"/>
</dbReference>
<dbReference type="STRING" id="670052.PA27867_2154"/>
<accession>A0A1B1BKS9</accession>
<dbReference type="GO" id="GO:0004722">
    <property type="term" value="F:protein serine/threonine phosphatase activity"/>
    <property type="evidence" value="ECO:0007669"/>
    <property type="project" value="InterPro"/>
</dbReference>
<dbReference type="PANTHER" id="PTHR47992">
    <property type="entry name" value="PROTEIN PHOSPHATASE"/>
    <property type="match status" value="1"/>
</dbReference>
<gene>
    <name evidence="3" type="ORF">PA27867_2154</name>
</gene>
<feature type="domain" description="PPM-type phosphatase" evidence="2">
    <location>
        <begin position="19"/>
        <end position="259"/>
    </location>
</feature>
<evidence type="ECO:0000313" key="4">
    <source>
        <dbReference type="Proteomes" id="UP000092582"/>
    </source>
</evidence>